<reference evidence="11" key="1">
    <citation type="submission" date="2016-03" db="EMBL/GenBank/DDBJ databases">
        <authorList>
            <person name="Ploux O."/>
        </authorList>
    </citation>
    <scope>NUCLEOTIDE SEQUENCE</scope>
</reference>
<dbReference type="GO" id="GO:0006123">
    <property type="term" value="P:mitochondrial electron transport, cytochrome c to oxygen"/>
    <property type="evidence" value="ECO:0007669"/>
    <property type="project" value="TreeGrafter"/>
</dbReference>
<name>A0A1U9ALQ6_TRIKY</name>
<evidence type="ECO:0000256" key="5">
    <source>
        <dbReference type="ARBA" id="ARBA00022967"/>
    </source>
</evidence>
<feature type="domain" description="Heme-copper oxidase subunit III family profile" evidence="10">
    <location>
        <begin position="1"/>
        <end position="244"/>
    </location>
</feature>
<dbReference type="EMBL" id="KU975161">
    <property type="protein sequence ID" value="ANQ92696.1"/>
    <property type="molecule type" value="Genomic_DNA"/>
</dbReference>
<feature type="transmembrane region" description="Helical" evidence="9">
    <location>
        <begin position="221"/>
        <end position="242"/>
    </location>
</feature>
<dbReference type="InterPro" id="IPR024791">
    <property type="entry name" value="Cyt_c/ubiquinol_Oxase_su3"/>
</dbReference>
<evidence type="ECO:0000313" key="11">
    <source>
        <dbReference type="EMBL" id="ANQ92696.1"/>
    </source>
</evidence>
<keyword evidence="7 9" id="KW-0472">Membrane</keyword>
<gene>
    <name evidence="11" type="primary">COX3</name>
</gene>
<feature type="transmembrane region" description="Helical" evidence="9">
    <location>
        <begin position="20"/>
        <end position="41"/>
    </location>
</feature>
<dbReference type="SUPFAM" id="SSF81452">
    <property type="entry name" value="Cytochrome c oxidase subunit III-like"/>
    <property type="match status" value="1"/>
</dbReference>
<dbReference type="Pfam" id="PF00510">
    <property type="entry name" value="COX3"/>
    <property type="match status" value="1"/>
</dbReference>
<organism evidence="11">
    <name type="scientific">Trisidos kiyonoi</name>
    <name type="common">Ark clam</name>
    <name type="synonym">Arca kiyonoi</name>
    <dbReference type="NCBI Taxonomy" id="935009"/>
    <lineage>
        <taxon>Eukaryota</taxon>
        <taxon>Metazoa</taxon>
        <taxon>Spiralia</taxon>
        <taxon>Lophotrochozoa</taxon>
        <taxon>Mollusca</taxon>
        <taxon>Bivalvia</taxon>
        <taxon>Autobranchia</taxon>
        <taxon>Pteriomorphia</taxon>
        <taxon>Arcoida</taxon>
        <taxon>Arcoidea</taxon>
        <taxon>Arcidae</taxon>
        <taxon>Trisidos</taxon>
    </lineage>
</organism>
<comment type="subcellular location">
    <subcellularLocation>
        <location evidence="1">Membrane</location>
        <topology evidence="1">Multi-pass membrane protein</topology>
    </subcellularLocation>
</comment>
<sequence>MVGFNSFSLSLSLVCWLNGWSGVSSCLVSVVCALLLSSVWWRDVIRESTFGGQHTKKEQKGLYVGFVLFVCFEVMLFVSFFWAFLHSGLAPAVEVGCWFPPVGIQPFDPCGLPLVMTFVLICSGFWVNSAMHALKSDSRPSCLRWLFFVLVLGCLFTLFQAFEYTEAPFTMSDSVFGSCFFLITGFHGGHVIVGTIFLAVQWYRIWMFHFSTGHHLGLEFAVWYWHFVDVIWLFVYAVVYIWGGWYGS</sequence>
<evidence type="ECO:0000256" key="6">
    <source>
        <dbReference type="ARBA" id="ARBA00022989"/>
    </source>
</evidence>
<feature type="transmembrane region" description="Helical" evidence="9">
    <location>
        <begin position="143"/>
        <end position="162"/>
    </location>
</feature>
<evidence type="ECO:0000256" key="9">
    <source>
        <dbReference type="SAM" id="Phobius"/>
    </source>
</evidence>
<keyword evidence="6 9" id="KW-1133">Transmembrane helix</keyword>
<evidence type="ECO:0000256" key="4">
    <source>
        <dbReference type="ARBA" id="ARBA00022692"/>
    </source>
</evidence>
<comment type="similarity">
    <text evidence="2 8">Belongs to the cytochrome c oxidase subunit 3 family.</text>
</comment>
<dbReference type="GO" id="GO:0016020">
    <property type="term" value="C:membrane"/>
    <property type="evidence" value="ECO:0007669"/>
    <property type="project" value="UniProtKB-SubCell"/>
</dbReference>
<evidence type="ECO:0000256" key="3">
    <source>
        <dbReference type="ARBA" id="ARBA00015944"/>
    </source>
</evidence>
<dbReference type="PROSITE" id="PS50253">
    <property type="entry name" value="COX3"/>
    <property type="match status" value="1"/>
</dbReference>
<accession>A0A1U9ALQ6</accession>
<dbReference type="Gene3D" id="1.10.287.70">
    <property type="match status" value="1"/>
</dbReference>
<evidence type="ECO:0000256" key="1">
    <source>
        <dbReference type="ARBA" id="ARBA00004141"/>
    </source>
</evidence>
<evidence type="ECO:0000256" key="8">
    <source>
        <dbReference type="RuleBase" id="RU003375"/>
    </source>
</evidence>
<dbReference type="InterPro" id="IPR033945">
    <property type="entry name" value="Cyt_c_oxase_su3_dom"/>
</dbReference>
<dbReference type="PANTHER" id="PTHR11403">
    <property type="entry name" value="CYTOCHROME C OXIDASE SUBUNIT III"/>
    <property type="match status" value="1"/>
</dbReference>
<dbReference type="InterPro" id="IPR013833">
    <property type="entry name" value="Cyt_c_oxidase_su3_a-hlx"/>
</dbReference>
<feature type="transmembrane region" description="Helical" evidence="9">
    <location>
        <begin position="174"/>
        <end position="200"/>
    </location>
</feature>
<feature type="transmembrane region" description="Helical" evidence="9">
    <location>
        <begin position="111"/>
        <end position="131"/>
    </location>
</feature>
<proteinExistence type="inferred from homology"/>
<dbReference type="AlphaFoldDB" id="A0A1U9ALQ6"/>
<keyword evidence="4 8" id="KW-0812">Transmembrane</keyword>
<dbReference type="CDD" id="cd01665">
    <property type="entry name" value="Cyt_c_Oxidase_III"/>
    <property type="match status" value="1"/>
</dbReference>
<keyword evidence="8 11" id="KW-0496">Mitochondrion</keyword>
<evidence type="ECO:0000256" key="7">
    <source>
        <dbReference type="ARBA" id="ARBA00023136"/>
    </source>
</evidence>
<geneLocation type="mitochondrion" evidence="11"/>
<keyword evidence="5" id="KW-1278">Translocase</keyword>
<dbReference type="Gene3D" id="1.20.120.80">
    <property type="entry name" value="Cytochrome c oxidase, subunit III, four-helix bundle"/>
    <property type="match status" value="1"/>
</dbReference>
<evidence type="ECO:0000256" key="2">
    <source>
        <dbReference type="ARBA" id="ARBA00010581"/>
    </source>
</evidence>
<dbReference type="PANTHER" id="PTHR11403:SF7">
    <property type="entry name" value="CYTOCHROME C OXIDASE SUBUNIT 3"/>
    <property type="match status" value="1"/>
</dbReference>
<evidence type="ECO:0000259" key="10">
    <source>
        <dbReference type="PROSITE" id="PS50253"/>
    </source>
</evidence>
<dbReference type="GO" id="GO:0004129">
    <property type="term" value="F:cytochrome-c oxidase activity"/>
    <property type="evidence" value="ECO:0007669"/>
    <property type="project" value="InterPro"/>
</dbReference>
<dbReference type="InterPro" id="IPR035973">
    <property type="entry name" value="Cyt_c_oxidase_su3-like_sf"/>
</dbReference>
<comment type="function">
    <text evidence="8">Component of the cytochrome c oxidase, the last enzyme in the mitochondrial electron transport chain which drives oxidative phosphorylation. The respiratory chain contains 3 multisubunit complexes succinate dehydrogenase (complex II, CII), ubiquinol-cytochrome c oxidoreductase (cytochrome b-c1 complex, complex III, CIII) and cytochrome c oxidase (complex IV, CIV), that cooperate to transfer electrons derived from NADH and succinate to molecular oxygen, creating an electrochemical gradient over the inner membrane that drives transmembrane transport and the ATP synthase. Cytochrome c oxidase is the component of the respiratory chain that catalyzes the reduction of oxygen to water. Electrons originating from reduced cytochrome c in the intermembrane space (IMS) are transferred via the dinuclear copper A center (CU(A)) of subunit 2 and heme A of subunit 1 to the active site in subunit 1, a binuclear center (BNC) formed by heme A3 and copper B (CU(B)). The BNC reduces molecular oxygen to 2 water molecules using 4 electrons from cytochrome c in the IMS and 4 protons from the mitochondrial matrix.</text>
</comment>
<protein>
    <recommendedName>
        <fullName evidence="3 8">Cytochrome c oxidase subunit 3</fullName>
    </recommendedName>
</protein>
<dbReference type="InterPro" id="IPR000298">
    <property type="entry name" value="Cyt_c_oxidase-like_su3"/>
</dbReference>
<dbReference type="GO" id="GO:0005739">
    <property type="term" value="C:mitochondrion"/>
    <property type="evidence" value="ECO:0007669"/>
    <property type="project" value="TreeGrafter"/>
</dbReference>
<feature type="transmembrane region" description="Helical" evidence="9">
    <location>
        <begin position="62"/>
        <end position="85"/>
    </location>
</feature>